<proteinExistence type="predicted"/>
<dbReference type="PANTHER" id="PTHR21180">
    <property type="entry name" value="ENDONUCLEASE/EXONUCLEASE/PHOSPHATASE FAMILY DOMAIN-CONTAINING PROTEIN 1"/>
    <property type="match status" value="1"/>
</dbReference>
<dbReference type="STRING" id="1538463.B0T36_03460"/>
<comment type="caution">
    <text evidence="4">The sequence shown here is derived from an EMBL/GenBank/DDBJ whole genome shotgun (WGS) entry which is preliminary data.</text>
</comment>
<dbReference type="Pfam" id="PF10531">
    <property type="entry name" value="SLBB"/>
    <property type="match status" value="1"/>
</dbReference>
<protein>
    <submittedName>
        <fullName evidence="4">Competence protein ComEA</fullName>
    </submittedName>
</protein>
<dbReference type="GO" id="GO:0015627">
    <property type="term" value="C:type II protein secretion system complex"/>
    <property type="evidence" value="ECO:0007669"/>
    <property type="project" value="TreeGrafter"/>
</dbReference>
<reference evidence="4 5" key="1">
    <citation type="journal article" date="2016" name="Antonie Van Leeuwenhoek">
        <title>Nocardia donostiensis sp. nov., isolated from human respiratory specimens.</title>
        <authorList>
            <person name="Ercibengoa M."/>
            <person name="Bell M."/>
            <person name="Marimon J.M."/>
            <person name="Humrighouse B."/>
            <person name="Klenk H.P."/>
            <person name="Potter G."/>
            <person name="Perez-Trallero E."/>
        </authorList>
    </citation>
    <scope>NUCLEOTIDE SEQUENCE [LARGE SCALE GENOMIC DNA]</scope>
    <source>
        <strain evidence="4 5">X1655</strain>
    </source>
</reference>
<dbReference type="AlphaFoldDB" id="A0A1V2TAP5"/>
<feature type="domain" description="Helix-hairpin-helix DNA-binding motif class 1" evidence="3">
    <location>
        <begin position="218"/>
        <end position="237"/>
    </location>
</feature>
<keyword evidence="2" id="KW-0472">Membrane</keyword>
<feature type="transmembrane region" description="Helical" evidence="2">
    <location>
        <begin position="18"/>
        <end position="38"/>
    </location>
</feature>
<feature type="region of interest" description="Disordered" evidence="1">
    <location>
        <begin position="141"/>
        <end position="177"/>
    </location>
</feature>
<dbReference type="SMART" id="SM00278">
    <property type="entry name" value="HhH1"/>
    <property type="match status" value="2"/>
</dbReference>
<keyword evidence="2" id="KW-1133">Transmembrane helix</keyword>
<dbReference type="GO" id="GO:0006281">
    <property type="term" value="P:DNA repair"/>
    <property type="evidence" value="ECO:0007669"/>
    <property type="project" value="InterPro"/>
</dbReference>
<dbReference type="InterPro" id="IPR051675">
    <property type="entry name" value="Endo/Exo/Phosphatase_dom_1"/>
</dbReference>
<feature type="domain" description="Helix-hairpin-helix DNA-binding motif class 1" evidence="3">
    <location>
        <begin position="188"/>
        <end position="207"/>
    </location>
</feature>
<feature type="region of interest" description="Disordered" evidence="1">
    <location>
        <begin position="56"/>
        <end position="76"/>
    </location>
</feature>
<dbReference type="GO" id="GO:0015628">
    <property type="term" value="P:protein secretion by the type II secretion system"/>
    <property type="evidence" value="ECO:0007669"/>
    <property type="project" value="TreeGrafter"/>
</dbReference>
<feature type="compositionally biased region" description="Low complexity" evidence="1">
    <location>
        <begin position="153"/>
        <end position="173"/>
    </location>
</feature>
<dbReference type="SUPFAM" id="SSF47781">
    <property type="entry name" value="RuvA domain 2-like"/>
    <property type="match status" value="1"/>
</dbReference>
<evidence type="ECO:0000256" key="1">
    <source>
        <dbReference type="SAM" id="MobiDB-lite"/>
    </source>
</evidence>
<dbReference type="InterPro" id="IPR003583">
    <property type="entry name" value="Hlx-hairpin-Hlx_DNA-bd_motif"/>
</dbReference>
<evidence type="ECO:0000259" key="3">
    <source>
        <dbReference type="SMART" id="SM00278"/>
    </source>
</evidence>
<dbReference type="InterPro" id="IPR019554">
    <property type="entry name" value="Soluble_ligand-bd"/>
</dbReference>
<keyword evidence="5" id="KW-1185">Reference proteome</keyword>
<dbReference type="Gene3D" id="1.10.150.320">
    <property type="entry name" value="Photosystem II 12 kDa extrinsic protein"/>
    <property type="match status" value="1"/>
</dbReference>
<dbReference type="GO" id="GO:0003677">
    <property type="term" value="F:DNA binding"/>
    <property type="evidence" value="ECO:0007669"/>
    <property type="project" value="InterPro"/>
</dbReference>
<dbReference type="EMBL" id="MUMY01000023">
    <property type="protein sequence ID" value="ONM46575.1"/>
    <property type="molecule type" value="Genomic_DNA"/>
</dbReference>
<dbReference type="NCBIfam" id="TIGR00426">
    <property type="entry name" value="competence protein ComEA helix-hairpin-helix repeat region"/>
    <property type="match status" value="1"/>
</dbReference>
<name>A0A1V2TAP5_9NOCA</name>
<dbReference type="Pfam" id="PF12836">
    <property type="entry name" value="HHH_3"/>
    <property type="match status" value="1"/>
</dbReference>
<evidence type="ECO:0000256" key="2">
    <source>
        <dbReference type="SAM" id="Phobius"/>
    </source>
</evidence>
<evidence type="ECO:0000313" key="4">
    <source>
        <dbReference type="EMBL" id="ONM46575.1"/>
    </source>
</evidence>
<gene>
    <name evidence="4" type="ORF">B0T46_22540</name>
</gene>
<dbReference type="InterPro" id="IPR010994">
    <property type="entry name" value="RuvA_2-like"/>
</dbReference>
<keyword evidence="2" id="KW-0812">Transmembrane</keyword>
<sequence>MMPARFTRTRIDPGRRGVLTMAGVGVMAAMLAVGVALWQRPAAQPVPPLPMVRTAAAETTTAPRDAEPGATPLPQTAAAPTTTELVVSVVGLVHQAGLVRLPPGARVADAVAAAGGARAGADLTGLNLAQRLSDGDQVLVGAAPSGDTTPRLGSTTISGGTTSTGAAAGPGSARNPATPVNLNTATEPDLDTLPGVGPVTARAIISWRETNGRFTDIEQLAEVNGIGPARLERLRDLVTI</sequence>
<dbReference type="Proteomes" id="UP000188836">
    <property type="component" value="Unassembled WGS sequence"/>
</dbReference>
<accession>A0A1V2TAP5</accession>
<organism evidence="4 5">
    <name type="scientific">Nocardia donostiensis</name>
    <dbReference type="NCBI Taxonomy" id="1538463"/>
    <lineage>
        <taxon>Bacteria</taxon>
        <taxon>Bacillati</taxon>
        <taxon>Actinomycetota</taxon>
        <taxon>Actinomycetes</taxon>
        <taxon>Mycobacteriales</taxon>
        <taxon>Nocardiaceae</taxon>
        <taxon>Nocardia</taxon>
    </lineage>
</organism>
<dbReference type="InterPro" id="IPR004509">
    <property type="entry name" value="Competence_ComEA_HhH"/>
</dbReference>
<dbReference type="PANTHER" id="PTHR21180:SF32">
    <property type="entry name" value="ENDONUCLEASE_EXONUCLEASE_PHOSPHATASE FAMILY DOMAIN-CONTAINING PROTEIN 1"/>
    <property type="match status" value="1"/>
</dbReference>
<evidence type="ECO:0000313" key="5">
    <source>
        <dbReference type="Proteomes" id="UP000188836"/>
    </source>
</evidence>